<proteinExistence type="predicted"/>
<accession>A0AC34G080</accession>
<dbReference type="Proteomes" id="UP000887579">
    <property type="component" value="Unplaced"/>
</dbReference>
<dbReference type="WBParaSite" id="ES5_v2.g22897.t1">
    <property type="protein sequence ID" value="ES5_v2.g22897.t1"/>
    <property type="gene ID" value="ES5_v2.g22897"/>
</dbReference>
<name>A0AC34G080_9BILA</name>
<evidence type="ECO:0000313" key="1">
    <source>
        <dbReference type="Proteomes" id="UP000887579"/>
    </source>
</evidence>
<organism evidence="1 2">
    <name type="scientific">Panagrolaimus sp. ES5</name>
    <dbReference type="NCBI Taxonomy" id="591445"/>
    <lineage>
        <taxon>Eukaryota</taxon>
        <taxon>Metazoa</taxon>
        <taxon>Ecdysozoa</taxon>
        <taxon>Nematoda</taxon>
        <taxon>Chromadorea</taxon>
        <taxon>Rhabditida</taxon>
        <taxon>Tylenchina</taxon>
        <taxon>Panagrolaimomorpha</taxon>
        <taxon>Panagrolaimoidea</taxon>
        <taxon>Panagrolaimidae</taxon>
        <taxon>Panagrolaimus</taxon>
    </lineage>
</organism>
<protein>
    <submittedName>
        <fullName evidence="2">Uncharacterized protein</fullName>
    </submittedName>
</protein>
<reference evidence="2" key="1">
    <citation type="submission" date="2022-11" db="UniProtKB">
        <authorList>
            <consortium name="WormBaseParasite"/>
        </authorList>
    </citation>
    <scope>IDENTIFICATION</scope>
</reference>
<sequence>MDTRNWELFWSGKISSRSRCYCSNSVSVAYGIVENEMFVAAFGKKQNNEESQFHLTSINLITYDIIDYKMVNNIAENSSTLCNQCCLSSVTSLNPENPYEISIIPWSPEIEATTFADCIQTKLSINPETKTCTFLESVGLKVCSPNPMEPKMIHSNIGILEFGKILYFRNEELFLGRTNRSETKLEIVKDSDLQNCFYAGFYSTPNNSLQCIAFEEIENENQLICSIFNVEINEEKLLAKFTKVSTLPSILLPSDPRFSKFILDSRMLIWSYQNQTFTYIFGALSLSEASYISLSNSYSPLFKEYQKLSTKKEYNHDELFGIHNEAENFGLSQNGIKELLGLPKSFEFFIN</sequence>
<evidence type="ECO:0000313" key="2">
    <source>
        <dbReference type="WBParaSite" id="ES5_v2.g22897.t1"/>
    </source>
</evidence>